<proteinExistence type="predicted"/>
<protein>
    <recommendedName>
        <fullName evidence="5">EfeO-type cupredoxin-like domain-containing protein</fullName>
    </recommendedName>
</protein>
<dbReference type="PROSITE" id="PS51257">
    <property type="entry name" value="PROKAR_LIPOPROTEIN"/>
    <property type="match status" value="1"/>
</dbReference>
<organism evidence="3 4">
    <name type="scientific">Nocardioides imazamoxiresistens</name>
    <dbReference type="NCBI Taxonomy" id="3231893"/>
    <lineage>
        <taxon>Bacteria</taxon>
        <taxon>Bacillati</taxon>
        <taxon>Actinomycetota</taxon>
        <taxon>Actinomycetes</taxon>
        <taxon>Propionibacteriales</taxon>
        <taxon>Nocardioidaceae</taxon>
        <taxon>Nocardioides</taxon>
    </lineage>
</organism>
<evidence type="ECO:0000313" key="4">
    <source>
        <dbReference type="Proteomes" id="UP001268542"/>
    </source>
</evidence>
<feature type="region of interest" description="Disordered" evidence="1">
    <location>
        <begin position="34"/>
        <end position="60"/>
    </location>
</feature>
<dbReference type="RefSeq" id="WP_315731122.1">
    <property type="nucleotide sequence ID" value="NZ_JAVYII010000001.1"/>
</dbReference>
<feature type="compositionally biased region" description="Low complexity" evidence="1">
    <location>
        <begin position="38"/>
        <end position="55"/>
    </location>
</feature>
<dbReference type="Proteomes" id="UP001268542">
    <property type="component" value="Unassembled WGS sequence"/>
</dbReference>
<feature type="chain" id="PRO_5045804147" description="EfeO-type cupredoxin-like domain-containing protein" evidence="2">
    <location>
        <begin position="24"/>
        <end position="148"/>
    </location>
</feature>
<dbReference type="EMBL" id="JAVYII010000001">
    <property type="protein sequence ID" value="MDT9591983.1"/>
    <property type="molecule type" value="Genomic_DNA"/>
</dbReference>
<feature type="signal peptide" evidence="2">
    <location>
        <begin position="1"/>
        <end position="23"/>
    </location>
</feature>
<evidence type="ECO:0000256" key="1">
    <source>
        <dbReference type="SAM" id="MobiDB-lite"/>
    </source>
</evidence>
<sequence>MLDRRAPRAGTAALLALVLGAAAACGGTADDGDGSGNDGATAGADSSGSPTSDTGEVTVSPDALVVDVTIEGGQVTPNAERVEAEIGQQIVFRVTSDTTTEIHGHATPEFSWAIEPGSSEHEVTFDEPASVTVETHDPDRTLVQLVVR</sequence>
<dbReference type="SUPFAM" id="SSF49503">
    <property type="entry name" value="Cupredoxins"/>
    <property type="match status" value="1"/>
</dbReference>
<name>A0ABU3PRY8_9ACTN</name>
<evidence type="ECO:0008006" key="5">
    <source>
        <dbReference type="Google" id="ProtNLM"/>
    </source>
</evidence>
<dbReference type="InterPro" id="IPR008972">
    <property type="entry name" value="Cupredoxin"/>
</dbReference>
<keyword evidence="4" id="KW-1185">Reference proteome</keyword>
<gene>
    <name evidence="3" type="ORF">RDV89_02825</name>
</gene>
<accession>A0ABU3PRY8</accession>
<reference evidence="3 4" key="1">
    <citation type="submission" date="2023-08" db="EMBL/GenBank/DDBJ databases">
        <title>Nocardioides seae sp. nov., a bacterium isolated from a soil.</title>
        <authorList>
            <person name="Wang X."/>
        </authorList>
    </citation>
    <scope>NUCLEOTIDE SEQUENCE [LARGE SCALE GENOMIC DNA]</scope>
    <source>
        <strain evidence="3 4">YZH12</strain>
    </source>
</reference>
<keyword evidence="2" id="KW-0732">Signal</keyword>
<comment type="caution">
    <text evidence="3">The sequence shown here is derived from an EMBL/GenBank/DDBJ whole genome shotgun (WGS) entry which is preliminary data.</text>
</comment>
<evidence type="ECO:0000313" key="3">
    <source>
        <dbReference type="EMBL" id="MDT9591983.1"/>
    </source>
</evidence>
<evidence type="ECO:0000256" key="2">
    <source>
        <dbReference type="SAM" id="SignalP"/>
    </source>
</evidence>